<dbReference type="RefSeq" id="XP_046044121.1">
    <property type="nucleotide sequence ID" value="XM_046193935.1"/>
</dbReference>
<evidence type="ECO:0000313" key="3">
    <source>
        <dbReference type="Proteomes" id="UP000720189"/>
    </source>
</evidence>
<dbReference type="Proteomes" id="UP000720189">
    <property type="component" value="Unassembled WGS sequence"/>
</dbReference>
<dbReference type="OrthoDB" id="10341460at2759"/>
<keyword evidence="1" id="KW-0812">Transmembrane</keyword>
<proteinExistence type="predicted"/>
<name>A0A9P9G746_FUSRE</name>
<gene>
    <name evidence="2" type="ORF">BKA55DRAFT_580045</name>
</gene>
<comment type="caution">
    <text evidence="2">The sequence shown here is derived from an EMBL/GenBank/DDBJ whole genome shotgun (WGS) entry which is preliminary data.</text>
</comment>
<dbReference type="GeneID" id="70223889"/>
<reference evidence="2" key="1">
    <citation type="journal article" date="2021" name="Nat. Commun.">
        <title>Genetic determinants of endophytism in the Arabidopsis root mycobiome.</title>
        <authorList>
            <person name="Mesny F."/>
            <person name="Miyauchi S."/>
            <person name="Thiergart T."/>
            <person name="Pickel B."/>
            <person name="Atanasova L."/>
            <person name="Karlsson M."/>
            <person name="Huettel B."/>
            <person name="Barry K.W."/>
            <person name="Haridas S."/>
            <person name="Chen C."/>
            <person name="Bauer D."/>
            <person name="Andreopoulos W."/>
            <person name="Pangilinan J."/>
            <person name="LaButti K."/>
            <person name="Riley R."/>
            <person name="Lipzen A."/>
            <person name="Clum A."/>
            <person name="Drula E."/>
            <person name="Henrissat B."/>
            <person name="Kohler A."/>
            <person name="Grigoriev I.V."/>
            <person name="Martin F.M."/>
            <person name="Hacquard S."/>
        </authorList>
    </citation>
    <scope>NUCLEOTIDE SEQUENCE</scope>
    <source>
        <strain evidence="2">MPI-CAGE-AT-0023</strain>
    </source>
</reference>
<keyword evidence="1" id="KW-1133">Transmembrane helix</keyword>
<organism evidence="2 3">
    <name type="scientific">Fusarium redolens</name>
    <dbReference type="NCBI Taxonomy" id="48865"/>
    <lineage>
        <taxon>Eukaryota</taxon>
        <taxon>Fungi</taxon>
        <taxon>Dikarya</taxon>
        <taxon>Ascomycota</taxon>
        <taxon>Pezizomycotina</taxon>
        <taxon>Sordariomycetes</taxon>
        <taxon>Hypocreomycetidae</taxon>
        <taxon>Hypocreales</taxon>
        <taxon>Nectriaceae</taxon>
        <taxon>Fusarium</taxon>
        <taxon>Fusarium redolens species complex</taxon>
    </lineage>
</organism>
<evidence type="ECO:0000256" key="1">
    <source>
        <dbReference type="SAM" id="Phobius"/>
    </source>
</evidence>
<keyword evidence="1" id="KW-0472">Membrane</keyword>
<dbReference type="AlphaFoldDB" id="A0A9P9G746"/>
<protein>
    <submittedName>
        <fullName evidence="2">Uncharacterized protein</fullName>
    </submittedName>
</protein>
<dbReference type="EMBL" id="JAGMUX010000018">
    <property type="protein sequence ID" value="KAH7233776.1"/>
    <property type="molecule type" value="Genomic_DNA"/>
</dbReference>
<keyword evidence="3" id="KW-1185">Reference proteome</keyword>
<feature type="transmembrane region" description="Helical" evidence="1">
    <location>
        <begin position="91"/>
        <end position="109"/>
    </location>
</feature>
<feature type="transmembrane region" description="Helical" evidence="1">
    <location>
        <begin position="48"/>
        <end position="66"/>
    </location>
</feature>
<accession>A0A9P9G746</accession>
<sequence length="164" mass="18611">MWGISVFQDLYFSLVLAFRAGKVNKTRSAVSYKSNITPHSILADRRRIMLMCALTVTTTCYCLILNPSPRSSGQPATSNANVSPLLMRGRIAVPKGMFLFCLGFYFFFLKKKEEEKRERKRKEWRKEDKKKNSRTCAEASALNGQAMILNGLTLRATYEDHSGA</sequence>
<evidence type="ECO:0000313" key="2">
    <source>
        <dbReference type="EMBL" id="KAH7233776.1"/>
    </source>
</evidence>